<dbReference type="EMBL" id="QJKJ01014301">
    <property type="protein sequence ID" value="RDX64621.1"/>
    <property type="molecule type" value="Genomic_DNA"/>
</dbReference>
<feature type="non-terminal residue" evidence="1">
    <location>
        <position position="1"/>
    </location>
</feature>
<sequence>YTNNKNIVKSFFDFAKTRASDNTRSASQKETIDVDINDRLECITYTIGLESFYQVIVYENLCSDIKKP</sequence>
<evidence type="ECO:0000313" key="1">
    <source>
        <dbReference type="EMBL" id="RDX64621.1"/>
    </source>
</evidence>
<name>A0A371EF05_MUCPR</name>
<evidence type="ECO:0000313" key="2">
    <source>
        <dbReference type="Proteomes" id="UP000257109"/>
    </source>
</evidence>
<keyword evidence="2" id="KW-1185">Reference proteome</keyword>
<gene>
    <name evidence="1" type="ORF">CR513_56811</name>
</gene>
<proteinExistence type="predicted"/>
<accession>A0A371EF05</accession>
<feature type="non-terminal residue" evidence="1">
    <location>
        <position position="68"/>
    </location>
</feature>
<organism evidence="1 2">
    <name type="scientific">Mucuna pruriens</name>
    <name type="common">Velvet bean</name>
    <name type="synonym">Dolichos pruriens</name>
    <dbReference type="NCBI Taxonomy" id="157652"/>
    <lineage>
        <taxon>Eukaryota</taxon>
        <taxon>Viridiplantae</taxon>
        <taxon>Streptophyta</taxon>
        <taxon>Embryophyta</taxon>
        <taxon>Tracheophyta</taxon>
        <taxon>Spermatophyta</taxon>
        <taxon>Magnoliopsida</taxon>
        <taxon>eudicotyledons</taxon>
        <taxon>Gunneridae</taxon>
        <taxon>Pentapetalae</taxon>
        <taxon>rosids</taxon>
        <taxon>fabids</taxon>
        <taxon>Fabales</taxon>
        <taxon>Fabaceae</taxon>
        <taxon>Papilionoideae</taxon>
        <taxon>50 kb inversion clade</taxon>
        <taxon>NPAAA clade</taxon>
        <taxon>indigoferoid/millettioid clade</taxon>
        <taxon>Phaseoleae</taxon>
        <taxon>Mucuna</taxon>
    </lineage>
</organism>
<dbReference type="Proteomes" id="UP000257109">
    <property type="component" value="Unassembled WGS sequence"/>
</dbReference>
<comment type="caution">
    <text evidence="1">The sequence shown here is derived from an EMBL/GenBank/DDBJ whole genome shotgun (WGS) entry which is preliminary data.</text>
</comment>
<reference evidence="1" key="1">
    <citation type="submission" date="2018-05" db="EMBL/GenBank/DDBJ databases">
        <title>Draft genome of Mucuna pruriens seed.</title>
        <authorList>
            <person name="Nnadi N.E."/>
            <person name="Vos R."/>
            <person name="Hasami M.H."/>
            <person name="Devisetty U.K."/>
            <person name="Aguiy J.C."/>
        </authorList>
    </citation>
    <scope>NUCLEOTIDE SEQUENCE [LARGE SCALE GENOMIC DNA]</scope>
    <source>
        <strain evidence="1">JCA_2017</strain>
    </source>
</reference>
<dbReference type="AlphaFoldDB" id="A0A371EF05"/>
<protein>
    <submittedName>
        <fullName evidence="1">Uncharacterized protein</fullName>
    </submittedName>
</protein>